<dbReference type="Proteomes" id="UP001316803">
    <property type="component" value="Unassembled WGS sequence"/>
</dbReference>
<keyword evidence="7" id="KW-0732">Signal</keyword>
<feature type="transmembrane region" description="Helical" evidence="6">
    <location>
        <begin position="143"/>
        <end position="163"/>
    </location>
</feature>
<dbReference type="Pfam" id="PF13886">
    <property type="entry name" value="TM7S3_TM198"/>
    <property type="match status" value="1"/>
</dbReference>
<evidence type="ECO:0000256" key="3">
    <source>
        <dbReference type="ARBA" id="ARBA00022989"/>
    </source>
</evidence>
<feature type="region of interest" description="Disordered" evidence="5">
    <location>
        <begin position="778"/>
        <end position="1032"/>
    </location>
</feature>
<feature type="compositionally biased region" description="Basic residues" evidence="5">
    <location>
        <begin position="903"/>
        <end position="912"/>
    </location>
</feature>
<keyword evidence="2 6" id="KW-0812">Transmembrane</keyword>
<feature type="transmembrane region" description="Helical" evidence="6">
    <location>
        <begin position="227"/>
        <end position="247"/>
    </location>
</feature>
<feature type="compositionally biased region" description="Polar residues" evidence="5">
    <location>
        <begin position="528"/>
        <end position="551"/>
    </location>
</feature>
<feature type="compositionally biased region" description="Polar residues" evidence="5">
    <location>
        <begin position="975"/>
        <end position="1005"/>
    </location>
</feature>
<feature type="compositionally biased region" description="Low complexity" evidence="5">
    <location>
        <begin position="44"/>
        <end position="82"/>
    </location>
</feature>
<dbReference type="PANTHER" id="PTHR39469">
    <property type="entry name" value="CHROMOSOME 1, WHOLE GENOME SHOTGUN SEQUENCE"/>
    <property type="match status" value="1"/>
</dbReference>
<dbReference type="InterPro" id="IPR025256">
    <property type="entry name" value="TM7S3/TM198-like_dom"/>
</dbReference>
<proteinExistence type="predicted"/>
<keyword evidence="10" id="KW-1185">Reference proteome</keyword>
<name>A0AAN8IJD0_9EURO</name>
<feature type="compositionally biased region" description="Basic and acidic residues" evidence="5">
    <location>
        <begin position="482"/>
        <end position="494"/>
    </location>
</feature>
<feature type="region of interest" description="Disordered" evidence="5">
    <location>
        <begin position="402"/>
        <end position="756"/>
    </location>
</feature>
<sequence length="1128" mass="122539">MRCSTLLCLGLVLGSSHGNAIPNGKHLAIRQDNTASAHGLPTLSSDSAAAQPPSTSASPSGEPSENPSSTAEMSASNSASSSEPRETASSAVSKVPSATVSDGLPISTPTLTPTASGNATTNDTTSEKETAEALPLPPRITPALSVGGVFLILTGIVYALIGVKNKWVHIFLSTAFLTSLAVLVLIVYVLNPPVSNAVQGAYLVGIVMSGVIFGGGALVFKEVTEGLGCLLGGFCFSMWFLILKPGGLITNTGGKGIFIGVFCVVCWSLSFSHYTRPYGLIFSTSISGATAFVVGIDCFSKAGLKEFWVYIWALNDDLFPLNTNTYPITRGTRVETVVIVLGTIIGIISQIKLWKVVQDRQKARQAVQAEDGRRRDAVEEALGRHIARQNDRDRSEWEKRYGDRLDPNRNTWVEANSENKGLSSISTTEVGSTPNSDSNESLEMTAMPDNISRAPMYSSKSNRQSNVPVQPIQEVEEEDYSASERKANQDRSLAEAKLNGISPQLPSERFSIDLPQKSPRIEERELSKTSSTESIRQTDVTQSLKPSNSKPSSRRTADRLHLTENDARATKRSSLQSLKDLKRKSMQSMKSGKDSEKSPQSRTFGESQEALIKPAASIGGHSRASSVAATLDDENERLEMPTLDIYDLRRDSTPPQILISPVHGMSFEDSLKAGTQGPPSPSGLSDQFEADPEEMRRPTASKTHGLSGFDFGLDKRQSADGHPDAQQQKGPMSSGDASQGPNGEVLTKGALEKVPSQMSNVVLSYRTNEWAKHIATAEAPVYEEPDSITVQDEEPSTHLAPPSPKPEETGKPEVSQSPPLPSPVASVAPSDVGIKVNPELQPEPAKSRPTSDLVEPLAAPPASKSAEVSPTPSRAPSTVSTTNRRSFTDPIQSQVQPSIVPKANRRTSHPVQRHPSTLQSTPIHEDVATDFTGRPNAPKRASSNSQYYYTPASSQVDLRRSSSQQYPSAFKRTDSFNGSNVDLSNRPPTVVSTSPYHQHSTQSTRPETRLNDIGVRKSHQPLQRNNPNESNRADKMANWRMQLAQQHNTNVVPMTTADNRYAQQMHDYGTEKLRKEHDKQNRARKEAMVDQSMRTQGMIDAHREVLKRMQSQANEKMKDNQKQPGTGR</sequence>
<dbReference type="AlphaFoldDB" id="A0AAN8IJD0"/>
<feature type="compositionally biased region" description="Basic and acidic residues" evidence="5">
    <location>
        <begin position="555"/>
        <end position="569"/>
    </location>
</feature>
<evidence type="ECO:0000313" key="9">
    <source>
        <dbReference type="EMBL" id="KAK5950047.1"/>
    </source>
</evidence>
<dbReference type="PANTHER" id="PTHR39469:SF1">
    <property type="entry name" value="DUF4203 DOMAIN-CONTAINING PROTEIN"/>
    <property type="match status" value="1"/>
</dbReference>
<evidence type="ECO:0000313" key="10">
    <source>
        <dbReference type="Proteomes" id="UP001316803"/>
    </source>
</evidence>
<evidence type="ECO:0000256" key="7">
    <source>
        <dbReference type="SAM" id="SignalP"/>
    </source>
</evidence>
<feature type="compositionally biased region" description="Polar residues" evidence="5">
    <location>
        <begin position="941"/>
        <end position="967"/>
    </location>
</feature>
<accession>A0AAN8IJD0</accession>
<evidence type="ECO:0000256" key="2">
    <source>
        <dbReference type="ARBA" id="ARBA00022692"/>
    </source>
</evidence>
<feature type="compositionally biased region" description="Polar residues" evidence="5">
    <location>
        <begin position="107"/>
        <end position="124"/>
    </location>
</feature>
<feature type="compositionally biased region" description="Basic and acidic residues" evidence="5">
    <location>
        <begin position="712"/>
        <end position="723"/>
    </location>
</feature>
<feature type="compositionally biased region" description="Low complexity" evidence="5">
    <location>
        <begin position="823"/>
        <end position="832"/>
    </location>
</feature>
<gene>
    <name evidence="9" type="ORF">OHC33_009009</name>
</gene>
<feature type="signal peptide" evidence="7">
    <location>
        <begin position="1"/>
        <end position="18"/>
    </location>
</feature>
<dbReference type="GO" id="GO:0016020">
    <property type="term" value="C:membrane"/>
    <property type="evidence" value="ECO:0007669"/>
    <property type="project" value="UniProtKB-SubCell"/>
</dbReference>
<feature type="compositionally biased region" description="Polar residues" evidence="5">
    <location>
        <begin position="87"/>
        <end position="100"/>
    </location>
</feature>
<organism evidence="9 10">
    <name type="scientific">Knufia fluminis</name>
    <dbReference type="NCBI Taxonomy" id="191047"/>
    <lineage>
        <taxon>Eukaryota</taxon>
        <taxon>Fungi</taxon>
        <taxon>Dikarya</taxon>
        <taxon>Ascomycota</taxon>
        <taxon>Pezizomycotina</taxon>
        <taxon>Eurotiomycetes</taxon>
        <taxon>Chaetothyriomycetidae</taxon>
        <taxon>Chaetothyriales</taxon>
        <taxon>Trichomeriaceae</taxon>
        <taxon>Knufia</taxon>
    </lineage>
</organism>
<keyword evidence="3 6" id="KW-1133">Transmembrane helix</keyword>
<comment type="caution">
    <text evidence="9">The sequence shown here is derived from an EMBL/GenBank/DDBJ whole genome shotgun (WGS) entry which is preliminary data.</text>
</comment>
<evidence type="ECO:0000256" key="6">
    <source>
        <dbReference type="SAM" id="Phobius"/>
    </source>
</evidence>
<comment type="subcellular location">
    <subcellularLocation>
        <location evidence="1">Membrane</location>
        <topology evidence="1">Multi-pass membrane protein</topology>
    </subcellularLocation>
</comment>
<feature type="compositionally biased region" description="Polar residues" evidence="5">
    <location>
        <begin position="1020"/>
        <end position="1030"/>
    </location>
</feature>
<protein>
    <recommendedName>
        <fullName evidence="8">TM7S3/TM198-like domain-containing protein</fullName>
    </recommendedName>
</protein>
<feature type="transmembrane region" description="Helical" evidence="6">
    <location>
        <begin position="253"/>
        <end position="271"/>
    </location>
</feature>
<keyword evidence="4 6" id="KW-0472">Membrane</keyword>
<feature type="region of interest" description="Disordered" evidence="5">
    <location>
        <begin position="1107"/>
        <end position="1128"/>
    </location>
</feature>
<feature type="transmembrane region" description="Helical" evidence="6">
    <location>
        <begin position="170"/>
        <end position="190"/>
    </location>
</feature>
<dbReference type="EMBL" id="JAKLMC020000030">
    <property type="protein sequence ID" value="KAK5950047.1"/>
    <property type="molecule type" value="Genomic_DNA"/>
</dbReference>
<feature type="transmembrane region" description="Helical" evidence="6">
    <location>
        <begin position="278"/>
        <end position="296"/>
    </location>
</feature>
<feature type="compositionally biased region" description="Acidic residues" evidence="5">
    <location>
        <begin position="781"/>
        <end position="794"/>
    </location>
</feature>
<reference evidence="9 10" key="1">
    <citation type="submission" date="2022-12" db="EMBL/GenBank/DDBJ databases">
        <title>Genomic features and morphological characterization of a novel Knufia sp. strain isolated from spacecraft assembly facility.</title>
        <authorList>
            <person name="Teixeira M."/>
            <person name="Chander A.M."/>
            <person name="Stajich J.E."/>
            <person name="Venkateswaran K."/>
        </authorList>
    </citation>
    <scope>NUCLEOTIDE SEQUENCE [LARGE SCALE GENOMIC DNA]</scope>
    <source>
        <strain evidence="9 10">FJI-L2-BK-P2</strain>
    </source>
</reference>
<evidence type="ECO:0000256" key="1">
    <source>
        <dbReference type="ARBA" id="ARBA00004141"/>
    </source>
</evidence>
<feature type="compositionally biased region" description="Polar residues" evidence="5">
    <location>
        <begin position="725"/>
        <end position="741"/>
    </location>
</feature>
<evidence type="ECO:0000256" key="4">
    <source>
        <dbReference type="ARBA" id="ARBA00023136"/>
    </source>
</evidence>
<evidence type="ECO:0000256" key="5">
    <source>
        <dbReference type="SAM" id="MobiDB-lite"/>
    </source>
</evidence>
<feature type="region of interest" description="Disordered" evidence="5">
    <location>
        <begin position="37"/>
        <end position="134"/>
    </location>
</feature>
<feature type="transmembrane region" description="Helical" evidence="6">
    <location>
        <begin position="202"/>
        <end position="220"/>
    </location>
</feature>
<feature type="compositionally biased region" description="Polar residues" evidence="5">
    <location>
        <begin position="408"/>
        <end position="442"/>
    </location>
</feature>
<feature type="chain" id="PRO_5042958336" description="TM7S3/TM198-like domain-containing protein" evidence="7">
    <location>
        <begin position="19"/>
        <end position="1128"/>
    </location>
</feature>
<evidence type="ECO:0000259" key="8">
    <source>
        <dbReference type="Pfam" id="PF13886"/>
    </source>
</evidence>
<feature type="compositionally biased region" description="Polar residues" evidence="5">
    <location>
        <begin position="866"/>
        <end position="897"/>
    </location>
</feature>
<feature type="domain" description="TM7S3/TM198-like" evidence="8">
    <location>
        <begin position="148"/>
        <end position="351"/>
    </location>
</feature>